<accession>A0ABT0XH21</accession>
<keyword evidence="1" id="KW-1133">Transmembrane helix</keyword>
<sequence>MKSKIALAVLVLIGSIVIAFLLSSLIESIAISIATVLLIHSSFILAFLIDNKRKI</sequence>
<feature type="transmembrane region" description="Helical" evidence="1">
    <location>
        <begin position="29"/>
        <end position="49"/>
    </location>
</feature>
<keyword evidence="3" id="KW-1185">Reference proteome</keyword>
<keyword evidence="1" id="KW-0472">Membrane</keyword>
<organism evidence="2 3">
    <name type="scientific">Alkalicoccobacillus plakortidis</name>
    <dbReference type="NCBI Taxonomy" id="444060"/>
    <lineage>
        <taxon>Bacteria</taxon>
        <taxon>Bacillati</taxon>
        <taxon>Bacillota</taxon>
        <taxon>Bacilli</taxon>
        <taxon>Bacillales</taxon>
        <taxon>Bacillaceae</taxon>
        <taxon>Alkalicoccobacillus</taxon>
    </lineage>
</organism>
<comment type="caution">
    <text evidence="2">The sequence shown here is derived from an EMBL/GenBank/DDBJ whole genome shotgun (WGS) entry which is preliminary data.</text>
</comment>
<dbReference type="EMBL" id="JAMQJY010000001">
    <property type="protein sequence ID" value="MCM2675188.1"/>
    <property type="molecule type" value="Genomic_DNA"/>
</dbReference>
<gene>
    <name evidence="2" type="ORF">NDM98_06570</name>
</gene>
<protein>
    <submittedName>
        <fullName evidence="2">Uncharacterized protein</fullName>
    </submittedName>
</protein>
<reference evidence="2" key="1">
    <citation type="submission" date="2022-06" db="EMBL/GenBank/DDBJ databases">
        <title>Alkalicoccobacillus porphyridii sp. nov., isolated from a marine red alga, Porphyridium purpureum and reclassification of Shouchella plakortidis and Shouchella gibsonii as Alkalicoccobacillus plakortidis comb. nov. and Alkalicoccobacillus gibsonii comb. nov.</title>
        <authorList>
            <person name="Kim K.H."/>
            <person name="Lee J.K."/>
            <person name="Han D.M."/>
            <person name="Baek J.H."/>
            <person name="Jeon C.O."/>
        </authorList>
    </citation>
    <scope>NUCLEOTIDE SEQUENCE</scope>
    <source>
        <strain evidence="2">DSM 19153</strain>
    </source>
</reference>
<evidence type="ECO:0000313" key="3">
    <source>
        <dbReference type="Proteomes" id="UP001203665"/>
    </source>
</evidence>
<dbReference type="RefSeq" id="WP_251605575.1">
    <property type="nucleotide sequence ID" value="NZ_JAMQJY010000001.1"/>
</dbReference>
<keyword evidence="1" id="KW-0812">Transmembrane</keyword>
<name>A0ABT0XH21_9BACI</name>
<evidence type="ECO:0000313" key="2">
    <source>
        <dbReference type="EMBL" id="MCM2675188.1"/>
    </source>
</evidence>
<dbReference type="Proteomes" id="UP001203665">
    <property type="component" value="Unassembled WGS sequence"/>
</dbReference>
<evidence type="ECO:0000256" key="1">
    <source>
        <dbReference type="SAM" id="Phobius"/>
    </source>
</evidence>
<proteinExistence type="predicted"/>